<gene>
    <name evidence="3" type="ORF">IQ230_11105</name>
</gene>
<dbReference type="EMBL" id="JADEWN010000023">
    <property type="protein sequence ID" value="MBE9190890.1"/>
    <property type="molecule type" value="Genomic_DNA"/>
</dbReference>
<organism evidence="3 4">
    <name type="scientific">Gloeocapsopsis crepidinum LEGE 06123</name>
    <dbReference type="NCBI Taxonomy" id="588587"/>
    <lineage>
        <taxon>Bacteria</taxon>
        <taxon>Bacillati</taxon>
        <taxon>Cyanobacteriota</taxon>
        <taxon>Cyanophyceae</taxon>
        <taxon>Oscillatoriophycideae</taxon>
        <taxon>Chroococcales</taxon>
        <taxon>Chroococcaceae</taxon>
        <taxon>Gloeocapsopsis</taxon>
    </lineage>
</organism>
<evidence type="ECO:0000313" key="4">
    <source>
        <dbReference type="Proteomes" id="UP000651156"/>
    </source>
</evidence>
<dbReference type="RefSeq" id="WP_193932061.1">
    <property type="nucleotide sequence ID" value="NZ_CAWPMZ010000048.1"/>
</dbReference>
<dbReference type="PANTHER" id="PTHR33542">
    <property type="entry name" value="SIROHYDROCHLORIN FERROCHELATASE, CHLOROPLASTIC"/>
    <property type="match status" value="1"/>
</dbReference>
<accession>A0ABR9URH0</accession>
<keyword evidence="2" id="KW-0456">Lyase</keyword>
<dbReference type="InterPro" id="IPR002762">
    <property type="entry name" value="CbiX-like"/>
</dbReference>
<dbReference type="CDD" id="cd03416">
    <property type="entry name" value="CbiX_SirB_N"/>
    <property type="match status" value="1"/>
</dbReference>
<dbReference type="Gene3D" id="3.40.50.1400">
    <property type="match status" value="2"/>
</dbReference>
<dbReference type="PANTHER" id="PTHR33542:SF3">
    <property type="entry name" value="SIROHYDROCHLORIN FERROCHELATASE, CHLOROPLASTIC"/>
    <property type="match status" value="1"/>
</dbReference>
<sequence>MPSAYLLVSHGSRDPRPEVAMEQLVRLISYSPAQISVSNQQRSGNNRFHRLPTVDISPTKQLLVDKACLELSPLSLVQQIVEFSDRALTQGYNKVQIVPVFLLPGTHVKEDIPAQVAIAQQTLGEKVILDLQPHLGTHPGLVQLLAKMATKDIETWILLSHGSRRPGAKEPVKAIAKQLNAVDAYWAIAPSLESRVQALVNAGYQQIGIAPYFLFAGGITDEISQSVAQLQMRFPSINLHLTEPIGASAELASLIWDLVEK</sequence>
<evidence type="ECO:0000313" key="3">
    <source>
        <dbReference type="EMBL" id="MBE9190890.1"/>
    </source>
</evidence>
<dbReference type="SUPFAM" id="SSF53800">
    <property type="entry name" value="Chelatase"/>
    <property type="match status" value="2"/>
</dbReference>
<dbReference type="InterPro" id="IPR050963">
    <property type="entry name" value="Sirohydro_Cobaltochel/CbiX"/>
</dbReference>
<keyword evidence="4" id="KW-1185">Reference proteome</keyword>
<evidence type="ECO:0000256" key="2">
    <source>
        <dbReference type="ARBA" id="ARBA00023239"/>
    </source>
</evidence>
<dbReference type="Proteomes" id="UP000651156">
    <property type="component" value="Unassembled WGS sequence"/>
</dbReference>
<protein>
    <submittedName>
        <fullName evidence="3">Sirohydrochlorin chelatase</fullName>
    </submittedName>
</protein>
<reference evidence="3 4" key="1">
    <citation type="submission" date="2020-10" db="EMBL/GenBank/DDBJ databases">
        <authorList>
            <person name="Castelo-Branco R."/>
            <person name="Eusebio N."/>
            <person name="Adriana R."/>
            <person name="Vieira A."/>
            <person name="Brugerolle De Fraissinette N."/>
            <person name="Rezende De Castro R."/>
            <person name="Schneider M.P."/>
            <person name="Vasconcelos V."/>
            <person name="Leao P.N."/>
        </authorList>
    </citation>
    <scope>NUCLEOTIDE SEQUENCE [LARGE SCALE GENOMIC DNA]</scope>
    <source>
        <strain evidence="3 4">LEGE 06123</strain>
    </source>
</reference>
<name>A0ABR9URH0_9CHRO</name>
<evidence type="ECO:0000256" key="1">
    <source>
        <dbReference type="ARBA" id="ARBA00022723"/>
    </source>
</evidence>
<proteinExistence type="predicted"/>
<dbReference type="Pfam" id="PF01903">
    <property type="entry name" value="CbiX"/>
    <property type="match status" value="2"/>
</dbReference>
<keyword evidence="1" id="KW-0479">Metal-binding</keyword>
<comment type="caution">
    <text evidence="3">The sequence shown here is derived from an EMBL/GenBank/DDBJ whole genome shotgun (WGS) entry which is preliminary data.</text>
</comment>